<dbReference type="PROSITE" id="PS52029">
    <property type="entry name" value="LD_TPASE"/>
    <property type="match status" value="1"/>
</dbReference>
<dbReference type="GO" id="GO:0005576">
    <property type="term" value="C:extracellular region"/>
    <property type="evidence" value="ECO:0007669"/>
    <property type="project" value="TreeGrafter"/>
</dbReference>
<dbReference type="GO" id="GO:0071972">
    <property type="term" value="F:peptidoglycan L,D-transpeptidase activity"/>
    <property type="evidence" value="ECO:0007669"/>
    <property type="project" value="TreeGrafter"/>
</dbReference>
<proteinExistence type="predicted"/>
<dbReference type="GO" id="GO:0071555">
    <property type="term" value="P:cell wall organization"/>
    <property type="evidence" value="ECO:0007669"/>
    <property type="project" value="UniProtKB-UniRule"/>
</dbReference>
<evidence type="ECO:0000256" key="2">
    <source>
        <dbReference type="ARBA" id="ARBA00022679"/>
    </source>
</evidence>
<dbReference type="Proteomes" id="UP000886884">
    <property type="component" value="Unassembled WGS sequence"/>
</dbReference>
<reference evidence="9" key="2">
    <citation type="journal article" date="2021" name="PeerJ">
        <title>Extensive microbial diversity within the chicken gut microbiome revealed by metagenomics and culture.</title>
        <authorList>
            <person name="Gilroy R."/>
            <person name="Ravi A."/>
            <person name="Getino M."/>
            <person name="Pursley I."/>
            <person name="Horton D.L."/>
            <person name="Alikhan N.F."/>
            <person name="Baker D."/>
            <person name="Gharbi K."/>
            <person name="Hall N."/>
            <person name="Watson M."/>
            <person name="Adriaenssens E.M."/>
            <person name="Foster-Nyarko E."/>
            <person name="Jarju S."/>
            <person name="Secka A."/>
            <person name="Antonio M."/>
            <person name="Oren A."/>
            <person name="Chaudhuri R.R."/>
            <person name="La Ragione R."/>
            <person name="Hildebrand F."/>
            <person name="Pallen M.J."/>
        </authorList>
    </citation>
    <scope>NUCLEOTIDE SEQUENCE</scope>
    <source>
        <strain evidence="9">CHK183-6373</strain>
    </source>
</reference>
<sequence length="296" mass="33072">MRKKRKKLSAGAMVGWLLFFLLMAGCLFFFAIARPNATGDGDINITLALQVTPTPVPTPPPTPSPSPTPTPVPTPTPTPAPTPTPTPVPTPTPTPVEVQYPYLIELNKKAQIVTVYTIDENGEYTIPVKHMICSSGYRHSKLPDGVYPLKTKYEWKLMADGTWAKYATRITGPFLFHSVPYESKDSNDVFWYKYRQLGDNQSSGCIRLLCKDAKWIQDNCPEGTPVRIILGEEMPELKQELMDAIPELVKGYGWDPTDPDPENPIYFAEPDATPEPTRVPWITPKPDQFTRAPEVD</sequence>
<feature type="active site" description="Proton donor/acceptor" evidence="6">
    <location>
        <position position="177"/>
    </location>
</feature>
<dbReference type="SUPFAM" id="SSF141523">
    <property type="entry name" value="L,D-transpeptidase catalytic domain-like"/>
    <property type="match status" value="1"/>
</dbReference>
<comment type="pathway">
    <text evidence="1 6">Cell wall biogenesis; peptidoglycan biosynthesis.</text>
</comment>
<dbReference type="Pfam" id="PF03734">
    <property type="entry name" value="YkuD"/>
    <property type="match status" value="1"/>
</dbReference>
<dbReference type="PANTHER" id="PTHR30582">
    <property type="entry name" value="L,D-TRANSPEPTIDASE"/>
    <property type="match status" value="1"/>
</dbReference>
<organism evidence="9 10">
    <name type="scientific">Candidatus Ornithocaccomicrobium faecavium</name>
    <dbReference type="NCBI Taxonomy" id="2840890"/>
    <lineage>
        <taxon>Bacteria</taxon>
        <taxon>Bacillati</taxon>
        <taxon>Bacillota</taxon>
        <taxon>Clostridia</taxon>
        <taxon>Candidatus Ornithocaccomicrobium</taxon>
    </lineage>
</organism>
<evidence type="ECO:0000313" key="10">
    <source>
        <dbReference type="Proteomes" id="UP000886884"/>
    </source>
</evidence>
<dbReference type="InterPro" id="IPR038063">
    <property type="entry name" value="Transpep_catalytic_dom"/>
</dbReference>
<dbReference type="GO" id="GO:0018104">
    <property type="term" value="P:peptidoglycan-protein cross-linking"/>
    <property type="evidence" value="ECO:0007669"/>
    <property type="project" value="TreeGrafter"/>
</dbReference>
<dbReference type="CDD" id="cd16913">
    <property type="entry name" value="YkuD_like"/>
    <property type="match status" value="1"/>
</dbReference>
<dbReference type="InterPro" id="IPR005490">
    <property type="entry name" value="LD_TPept_cat_dom"/>
</dbReference>
<gene>
    <name evidence="9" type="ORF">IAA64_03405</name>
</gene>
<dbReference type="PROSITE" id="PS51257">
    <property type="entry name" value="PROKAR_LIPOPROTEIN"/>
    <property type="match status" value="1"/>
</dbReference>
<dbReference type="Gene3D" id="2.40.440.10">
    <property type="entry name" value="L,D-transpeptidase catalytic domain-like"/>
    <property type="match status" value="1"/>
</dbReference>
<dbReference type="EMBL" id="DVOT01000059">
    <property type="protein sequence ID" value="HIV26992.1"/>
    <property type="molecule type" value="Genomic_DNA"/>
</dbReference>
<keyword evidence="4 6" id="KW-0573">Peptidoglycan synthesis</keyword>
<dbReference type="InterPro" id="IPR050979">
    <property type="entry name" value="LD-transpeptidase"/>
</dbReference>
<dbReference type="AlphaFoldDB" id="A0A9D1P652"/>
<evidence type="ECO:0000313" key="9">
    <source>
        <dbReference type="EMBL" id="HIV26992.1"/>
    </source>
</evidence>
<keyword evidence="3 6" id="KW-0133">Cell shape</keyword>
<feature type="region of interest" description="Disordered" evidence="7">
    <location>
        <begin position="259"/>
        <end position="296"/>
    </location>
</feature>
<feature type="region of interest" description="Disordered" evidence="7">
    <location>
        <begin position="54"/>
        <end position="93"/>
    </location>
</feature>
<evidence type="ECO:0000256" key="7">
    <source>
        <dbReference type="SAM" id="MobiDB-lite"/>
    </source>
</evidence>
<name>A0A9D1P652_9FIRM</name>
<dbReference type="GO" id="GO:0008360">
    <property type="term" value="P:regulation of cell shape"/>
    <property type="evidence" value="ECO:0007669"/>
    <property type="project" value="UniProtKB-UniRule"/>
</dbReference>
<evidence type="ECO:0000259" key="8">
    <source>
        <dbReference type="PROSITE" id="PS52029"/>
    </source>
</evidence>
<evidence type="ECO:0000256" key="3">
    <source>
        <dbReference type="ARBA" id="ARBA00022960"/>
    </source>
</evidence>
<comment type="caution">
    <text evidence="9">The sequence shown here is derived from an EMBL/GenBank/DDBJ whole genome shotgun (WGS) entry which is preliminary data.</text>
</comment>
<evidence type="ECO:0000256" key="5">
    <source>
        <dbReference type="ARBA" id="ARBA00023316"/>
    </source>
</evidence>
<evidence type="ECO:0000256" key="6">
    <source>
        <dbReference type="PROSITE-ProRule" id="PRU01373"/>
    </source>
</evidence>
<dbReference type="GO" id="GO:0016740">
    <property type="term" value="F:transferase activity"/>
    <property type="evidence" value="ECO:0007669"/>
    <property type="project" value="UniProtKB-KW"/>
</dbReference>
<feature type="domain" description="L,D-TPase catalytic" evidence="8">
    <location>
        <begin position="102"/>
        <end position="229"/>
    </location>
</feature>
<evidence type="ECO:0000256" key="4">
    <source>
        <dbReference type="ARBA" id="ARBA00022984"/>
    </source>
</evidence>
<evidence type="ECO:0000256" key="1">
    <source>
        <dbReference type="ARBA" id="ARBA00004752"/>
    </source>
</evidence>
<accession>A0A9D1P652</accession>
<keyword evidence="5 6" id="KW-0961">Cell wall biogenesis/degradation</keyword>
<keyword evidence="2" id="KW-0808">Transferase</keyword>
<dbReference type="PANTHER" id="PTHR30582:SF2">
    <property type="entry name" value="L,D-TRANSPEPTIDASE YCIB-RELATED"/>
    <property type="match status" value="1"/>
</dbReference>
<feature type="active site" description="Nucleophile" evidence="6">
    <location>
        <position position="205"/>
    </location>
</feature>
<protein>
    <submittedName>
        <fullName evidence="9">L,D-transpeptidase</fullName>
    </submittedName>
</protein>
<reference evidence="9" key="1">
    <citation type="submission" date="2020-10" db="EMBL/GenBank/DDBJ databases">
        <authorList>
            <person name="Gilroy R."/>
        </authorList>
    </citation>
    <scope>NUCLEOTIDE SEQUENCE</scope>
    <source>
        <strain evidence="9">CHK183-6373</strain>
    </source>
</reference>